<dbReference type="AlphaFoldDB" id="A0A1S2QLH5"/>
<organism evidence="1 2">
    <name type="scientific">Streptomyces monashensis</name>
    <dbReference type="NCBI Taxonomy" id="1678012"/>
    <lineage>
        <taxon>Bacteria</taxon>
        <taxon>Bacillati</taxon>
        <taxon>Actinomycetota</taxon>
        <taxon>Actinomycetes</taxon>
        <taxon>Kitasatosporales</taxon>
        <taxon>Streptomycetaceae</taxon>
        <taxon>Streptomyces</taxon>
    </lineage>
</organism>
<dbReference type="Proteomes" id="UP000179642">
    <property type="component" value="Unassembled WGS sequence"/>
</dbReference>
<keyword evidence="2" id="KW-1185">Reference proteome</keyword>
<dbReference type="EMBL" id="MLYO01000015">
    <property type="protein sequence ID" value="OIK06306.1"/>
    <property type="molecule type" value="Genomic_DNA"/>
</dbReference>
<name>A0A1S2QLH5_9ACTN</name>
<evidence type="ECO:0000313" key="2">
    <source>
        <dbReference type="Proteomes" id="UP000179642"/>
    </source>
</evidence>
<reference evidence="1 2" key="1">
    <citation type="submission" date="2016-10" db="EMBL/GenBank/DDBJ databases">
        <title>Genome sequence of Streptomyces sp. MUSC 1.</title>
        <authorList>
            <person name="Lee L.-H."/>
            <person name="Ser H.-L."/>
            <person name="Law J.W.-F."/>
        </authorList>
    </citation>
    <scope>NUCLEOTIDE SEQUENCE [LARGE SCALE GENOMIC DNA]</scope>
    <source>
        <strain evidence="1 2">MUSC 1</strain>
    </source>
</reference>
<protein>
    <submittedName>
        <fullName evidence="1">Uncharacterized protein</fullName>
    </submittedName>
</protein>
<gene>
    <name evidence="1" type="ORF">BIV23_07890</name>
</gene>
<comment type="caution">
    <text evidence="1">The sequence shown here is derived from an EMBL/GenBank/DDBJ whole genome shotgun (WGS) entry which is preliminary data.</text>
</comment>
<accession>A0A1S2QLH5</accession>
<evidence type="ECO:0000313" key="1">
    <source>
        <dbReference type="EMBL" id="OIK06306.1"/>
    </source>
</evidence>
<sequence>MAARSEVFQLVMAAAKGRHTGLVPLSVPTYQIRALCTDSTATVSQAYATRIGPAAGREDRFPTAWCDASLVDTRITRPTSRVIRQYGVPRAREETLCHDRAPANR</sequence>
<proteinExistence type="predicted"/>